<keyword evidence="5" id="KW-1185">Reference proteome</keyword>
<evidence type="ECO:0000256" key="1">
    <source>
        <dbReference type="ARBA" id="ARBA00023125"/>
    </source>
</evidence>
<protein>
    <recommendedName>
        <fullName evidence="3">HTH tetR-type domain-containing protein</fullName>
    </recommendedName>
</protein>
<organism evidence="4 5">
    <name type="scientific">Lactiplantibacillus xiangfangensis</name>
    <dbReference type="NCBI Taxonomy" id="942150"/>
    <lineage>
        <taxon>Bacteria</taxon>
        <taxon>Bacillati</taxon>
        <taxon>Bacillota</taxon>
        <taxon>Bacilli</taxon>
        <taxon>Lactobacillales</taxon>
        <taxon>Lactobacillaceae</taxon>
        <taxon>Lactiplantibacillus</taxon>
    </lineage>
</organism>
<dbReference type="EMBL" id="JQCL01000080">
    <property type="protein sequence ID" value="KRO08643.1"/>
    <property type="molecule type" value="Genomic_DNA"/>
</dbReference>
<dbReference type="Pfam" id="PF00440">
    <property type="entry name" value="TetR_N"/>
    <property type="match status" value="1"/>
</dbReference>
<evidence type="ECO:0000313" key="5">
    <source>
        <dbReference type="Proteomes" id="UP000051783"/>
    </source>
</evidence>
<evidence type="ECO:0000259" key="3">
    <source>
        <dbReference type="PROSITE" id="PS50977"/>
    </source>
</evidence>
<dbReference type="Gene3D" id="1.10.357.10">
    <property type="entry name" value="Tetracycline Repressor, domain 2"/>
    <property type="match status" value="1"/>
</dbReference>
<dbReference type="PATRIC" id="fig|942150.3.peg.752"/>
<feature type="domain" description="HTH tetR-type" evidence="3">
    <location>
        <begin position="7"/>
        <end position="67"/>
    </location>
</feature>
<dbReference type="STRING" id="942150.IV64_GL000735"/>
<dbReference type="PROSITE" id="PS50977">
    <property type="entry name" value="HTH_TETR_2"/>
    <property type="match status" value="1"/>
</dbReference>
<dbReference type="Proteomes" id="UP000051783">
    <property type="component" value="Unassembled WGS sequence"/>
</dbReference>
<feature type="DNA-binding region" description="H-T-H motif" evidence="2">
    <location>
        <begin position="30"/>
        <end position="49"/>
    </location>
</feature>
<dbReference type="OrthoDB" id="9810250at2"/>
<gene>
    <name evidence="4" type="ORF">IV64_GL000735</name>
</gene>
<dbReference type="SUPFAM" id="SSF46689">
    <property type="entry name" value="Homeodomain-like"/>
    <property type="match status" value="1"/>
</dbReference>
<proteinExistence type="predicted"/>
<evidence type="ECO:0000313" key="4">
    <source>
        <dbReference type="EMBL" id="KRO08643.1"/>
    </source>
</evidence>
<dbReference type="PANTHER" id="PTHR43479">
    <property type="entry name" value="ACREF/ENVCD OPERON REPRESSOR-RELATED"/>
    <property type="match status" value="1"/>
</dbReference>
<keyword evidence="1 2" id="KW-0238">DNA-binding</keyword>
<name>A0A0R2MBH8_9LACO</name>
<dbReference type="RefSeq" id="WP_057707226.1">
    <property type="nucleotide sequence ID" value="NZ_JQCL01000080.1"/>
</dbReference>
<evidence type="ECO:0000256" key="2">
    <source>
        <dbReference type="PROSITE-ProRule" id="PRU00335"/>
    </source>
</evidence>
<sequence length="216" mass="24470">MISAHQQETKQRIAAALLKLIQDKAFKTVTVADILRAAKISRGTFYRYYLDKYDLLDQYEDQLINAMTAIFEKYPKPDLTELSAKSDVDAFYVMMMFIYQHRRSIRTLVNCPETALLTKMRHLIGEQLVIGSPISISNNQAESLQVPPQLARALIVENVVTILNYWLNQMPMVSPTAAYATFLHSRLLSPLDLATILTGSAQVTPDTMKMKPSLNK</sequence>
<dbReference type="AlphaFoldDB" id="A0A0R2MBH8"/>
<dbReference type="PANTHER" id="PTHR43479:SF7">
    <property type="entry name" value="TETR-FAMILY TRANSCRIPTIONAL REGULATOR"/>
    <property type="match status" value="1"/>
</dbReference>
<accession>A0A0R2MBH8</accession>
<dbReference type="InterPro" id="IPR050624">
    <property type="entry name" value="HTH-type_Tx_Regulator"/>
</dbReference>
<dbReference type="GO" id="GO:0003677">
    <property type="term" value="F:DNA binding"/>
    <property type="evidence" value="ECO:0007669"/>
    <property type="project" value="UniProtKB-UniRule"/>
</dbReference>
<reference evidence="4 5" key="1">
    <citation type="journal article" date="2015" name="Genome Announc.">
        <title>Expanding the biotechnology potential of lactobacilli through comparative genomics of 213 strains and associated genera.</title>
        <authorList>
            <person name="Sun Z."/>
            <person name="Harris H.M."/>
            <person name="McCann A."/>
            <person name="Guo C."/>
            <person name="Argimon S."/>
            <person name="Zhang W."/>
            <person name="Yang X."/>
            <person name="Jeffery I.B."/>
            <person name="Cooney J.C."/>
            <person name="Kagawa T.F."/>
            <person name="Liu W."/>
            <person name="Song Y."/>
            <person name="Salvetti E."/>
            <person name="Wrobel A."/>
            <person name="Rasinkangas P."/>
            <person name="Parkhill J."/>
            <person name="Rea M.C."/>
            <person name="O'Sullivan O."/>
            <person name="Ritari J."/>
            <person name="Douillard F.P."/>
            <person name="Paul Ross R."/>
            <person name="Yang R."/>
            <person name="Briner A.E."/>
            <person name="Felis G.E."/>
            <person name="de Vos W.M."/>
            <person name="Barrangou R."/>
            <person name="Klaenhammer T.R."/>
            <person name="Caufield P.W."/>
            <person name="Cui Y."/>
            <person name="Zhang H."/>
            <person name="O'Toole P.W."/>
        </authorList>
    </citation>
    <scope>NUCLEOTIDE SEQUENCE [LARGE SCALE GENOMIC DNA]</scope>
    <source>
        <strain evidence="4 5">LMG 26013</strain>
    </source>
</reference>
<dbReference type="InterPro" id="IPR009057">
    <property type="entry name" value="Homeodomain-like_sf"/>
</dbReference>
<dbReference type="InterPro" id="IPR001647">
    <property type="entry name" value="HTH_TetR"/>
</dbReference>
<comment type="caution">
    <text evidence="4">The sequence shown here is derived from an EMBL/GenBank/DDBJ whole genome shotgun (WGS) entry which is preliminary data.</text>
</comment>